<evidence type="ECO:0000313" key="1">
    <source>
        <dbReference type="EMBL" id="STZ67431.1"/>
    </source>
</evidence>
<dbReference type="AlphaFoldDB" id="A0A378TXD1"/>
<proteinExistence type="predicted"/>
<sequence length="76" mass="8536">MKLTVRDTVGNKRCYFHNRSLDSQGTPCYNRITAENGHTLTTEEQTTLLAQLAKLRAQCDLSCQTALDDFIGRTAE</sequence>
<dbReference type="EMBL" id="UGQW01000002">
    <property type="protein sequence ID" value="STZ67431.1"/>
    <property type="molecule type" value="Genomic_DNA"/>
</dbReference>
<protein>
    <submittedName>
        <fullName evidence="1">Uncharacterized protein</fullName>
    </submittedName>
</protein>
<name>A0A378TXD1_NEIEL</name>
<dbReference type="RefSeq" id="WP_074897497.1">
    <property type="nucleotide sequence ID" value="NZ_CAURIW010000035.1"/>
</dbReference>
<accession>A0A378TXD1</accession>
<organism evidence="1 2">
    <name type="scientific">Neisseria elongata</name>
    <dbReference type="NCBI Taxonomy" id="495"/>
    <lineage>
        <taxon>Bacteria</taxon>
        <taxon>Pseudomonadati</taxon>
        <taxon>Pseudomonadota</taxon>
        <taxon>Betaproteobacteria</taxon>
        <taxon>Neisseriales</taxon>
        <taxon>Neisseriaceae</taxon>
        <taxon>Neisseria</taxon>
    </lineage>
</organism>
<dbReference type="GeneID" id="93351906"/>
<gene>
    <name evidence="1" type="ORF">NCTC10660_00908</name>
</gene>
<evidence type="ECO:0000313" key="2">
    <source>
        <dbReference type="Proteomes" id="UP000254927"/>
    </source>
</evidence>
<dbReference type="Proteomes" id="UP000254927">
    <property type="component" value="Unassembled WGS sequence"/>
</dbReference>
<reference evidence="1 2" key="1">
    <citation type="submission" date="2018-06" db="EMBL/GenBank/DDBJ databases">
        <authorList>
            <consortium name="Pathogen Informatics"/>
            <person name="Doyle S."/>
        </authorList>
    </citation>
    <scope>NUCLEOTIDE SEQUENCE [LARGE SCALE GENOMIC DNA]</scope>
    <source>
        <strain evidence="1 2">NCTC10660</strain>
    </source>
</reference>